<dbReference type="EMBL" id="MU154561">
    <property type="protein sequence ID" value="KAF9495519.1"/>
    <property type="molecule type" value="Genomic_DNA"/>
</dbReference>
<name>A0A9P6DFM0_PLEER</name>
<dbReference type="Proteomes" id="UP000807025">
    <property type="component" value="Unassembled WGS sequence"/>
</dbReference>
<proteinExistence type="predicted"/>
<feature type="region of interest" description="Disordered" evidence="1">
    <location>
        <begin position="334"/>
        <end position="359"/>
    </location>
</feature>
<accession>A0A9P6DFM0</accession>
<dbReference type="OrthoDB" id="2564904at2759"/>
<sequence>MFPHARFAALALASVALVKAQDPAAPPAAIATFPTTPLAEKHFPYPSGIPYQADTENLIRGRQTGYNQCNSTTENQNSLCQTAFVNAVDDFCLWAGNKPDSVVGDTEGESVAWCTKPGHGTRLIPEGAIKGVQFIRTSDYLQVVGFIDQTRINIKSGDWGGELDPHGADLRGNPLGGLMYSNGWSNGNNDSYVQVIEWHNFMGGDQFCMKVCDPSKPNAARYCEHILDRIGCAFNAPHDAQPNVFEYCQGDNQDFPGVYVENGVTMTYTQPPESLGPITTMPYTARVPAKSQCVTYESANLFAAIATVSLPAPSGTWAPSGSVSGSAAAATGTGSAAKGASNASRSGTGTGSTANAESTTNDASVVAISSFVSIMGVAFSALFLS</sequence>
<evidence type="ECO:0000313" key="4">
    <source>
        <dbReference type="Proteomes" id="UP000807025"/>
    </source>
</evidence>
<evidence type="ECO:0000313" key="3">
    <source>
        <dbReference type="EMBL" id="KAF9495519.1"/>
    </source>
</evidence>
<protein>
    <submittedName>
        <fullName evidence="3">Uncharacterized protein</fullName>
    </submittedName>
</protein>
<reference evidence="3" key="1">
    <citation type="submission" date="2020-11" db="EMBL/GenBank/DDBJ databases">
        <authorList>
            <consortium name="DOE Joint Genome Institute"/>
            <person name="Ahrendt S."/>
            <person name="Riley R."/>
            <person name="Andreopoulos W."/>
            <person name="Labutti K."/>
            <person name="Pangilinan J."/>
            <person name="Ruiz-Duenas F.J."/>
            <person name="Barrasa J.M."/>
            <person name="Sanchez-Garcia M."/>
            <person name="Camarero S."/>
            <person name="Miyauchi S."/>
            <person name="Serrano A."/>
            <person name="Linde D."/>
            <person name="Babiker R."/>
            <person name="Drula E."/>
            <person name="Ayuso-Fernandez I."/>
            <person name="Pacheco R."/>
            <person name="Padilla G."/>
            <person name="Ferreira P."/>
            <person name="Barriuso J."/>
            <person name="Kellner H."/>
            <person name="Castanera R."/>
            <person name="Alfaro M."/>
            <person name="Ramirez L."/>
            <person name="Pisabarro A.G."/>
            <person name="Kuo A."/>
            <person name="Tritt A."/>
            <person name="Lipzen A."/>
            <person name="He G."/>
            <person name="Yan M."/>
            <person name="Ng V."/>
            <person name="Cullen D."/>
            <person name="Martin F."/>
            <person name="Rosso M.-N."/>
            <person name="Henrissat B."/>
            <person name="Hibbett D."/>
            <person name="Martinez A.T."/>
            <person name="Grigoriev I.V."/>
        </authorList>
    </citation>
    <scope>NUCLEOTIDE SEQUENCE</scope>
    <source>
        <strain evidence="3">ATCC 90797</strain>
    </source>
</reference>
<organism evidence="3 4">
    <name type="scientific">Pleurotus eryngii</name>
    <name type="common">Boletus of the steppes</name>
    <dbReference type="NCBI Taxonomy" id="5323"/>
    <lineage>
        <taxon>Eukaryota</taxon>
        <taxon>Fungi</taxon>
        <taxon>Dikarya</taxon>
        <taxon>Basidiomycota</taxon>
        <taxon>Agaricomycotina</taxon>
        <taxon>Agaricomycetes</taxon>
        <taxon>Agaricomycetidae</taxon>
        <taxon>Agaricales</taxon>
        <taxon>Pleurotineae</taxon>
        <taxon>Pleurotaceae</taxon>
        <taxon>Pleurotus</taxon>
    </lineage>
</organism>
<evidence type="ECO:0000256" key="1">
    <source>
        <dbReference type="SAM" id="MobiDB-lite"/>
    </source>
</evidence>
<feature type="chain" id="PRO_5040420811" evidence="2">
    <location>
        <begin position="21"/>
        <end position="385"/>
    </location>
</feature>
<feature type="compositionally biased region" description="Low complexity" evidence="1">
    <location>
        <begin position="334"/>
        <end position="347"/>
    </location>
</feature>
<gene>
    <name evidence="3" type="ORF">BDN71DRAFT_1447413</name>
</gene>
<keyword evidence="4" id="KW-1185">Reference proteome</keyword>
<comment type="caution">
    <text evidence="3">The sequence shown here is derived from an EMBL/GenBank/DDBJ whole genome shotgun (WGS) entry which is preliminary data.</text>
</comment>
<evidence type="ECO:0000256" key="2">
    <source>
        <dbReference type="SAM" id="SignalP"/>
    </source>
</evidence>
<feature type="signal peptide" evidence="2">
    <location>
        <begin position="1"/>
        <end position="20"/>
    </location>
</feature>
<keyword evidence="2" id="KW-0732">Signal</keyword>
<dbReference type="AlphaFoldDB" id="A0A9P6DFM0"/>